<dbReference type="RefSeq" id="WP_346581842.1">
    <property type="nucleotide sequence ID" value="NZ_JBDJNQ010000008.1"/>
</dbReference>
<dbReference type="EMBL" id="JBDJNQ010000008">
    <property type="protein sequence ID" value="MEN5379049.1"/>
    <property type="molecule type" value="Genomic_DNA"/>
</dbReference>
<accession>A0ABV0BW83</accession>
<dbReference type="InterPro" id="IPR005198">
    <property type="entry name" value="Glyco_hydro_76"/>
</dbReference>
<dbReference type="PANTHER" id="PTHR47791">
    <property type="entry name" value="MEIOTICALLY UP-REGULATED GENE 191 PROTEIN"/>
    <property type="match status" value="1"/>
</dbReference>
<sequence>MKFLRKLQSIFIHAIPLLLFVQFCFLTPTHATIRNGRDGKNVLDLQNQNLLRSIQLVDKSIATYFSGDEMTMARFYNPDTKELSSERGSVWMYTASIEAVNAILTSLKLQKENGNVLLFNQHYKRYVDLLKKLFDNADYYLGTFKLTSFTQEKVWAVYAVDRVREKGKANVTGILNVYDDQMWLVRELVDAYHLTNDRVFLEKAEYLTAYVLDGWDSTLDDRNKEHGGIPWGPGYVTKHACSNGPMVSPLVWLHEIYKHKSDQIEHRYVDPKDKKTRRSKMLNKGDYYLSFAKKVYDWQKRYLLNNQGVYSDMMGDCFPDCTIAYENVNGTRYRANTRLKTAVGPSFSYNSGTMISGAADLYRVTKSKKYREDAQSLSHASFEYFAKLGKQIPAYYTYESSGFNNWFNGILLRGFFNIYPNHRKVGSYMESFQKNLDYGYDHFLKDGFLPTDLLKGWDTDQNKNNLEGMFMFTYAAQYAILSQYELDKSK</sequence>
<dbReference type="Gene3D" id="1.50.10.20">
    <property type="match status" value="1"/>
</dbReference>
<dbReference type="InterPro" id="IPR008928">
    <property type="entry name" value="6-hairpin_glycosidase_sf"/>
</dbReference>
<dbReference type="GO" id="GO:0016787">
    <property type="term" value="F:hydrolase activity"/>
    <property type="evidence" value="ECO:0007669"/>
    <property type="project" value="UniProtKB-KW"/>
</dbReference>
<dbReference type="Pfam" id="PF03663">
    <property type="entry name" value="Glyco_hydro_76"/>
    <property type="match status" value="1"/>
</dbReference>
<gene>
    <name evidence="1" type="ORF">ABE541_17430</name>
</gene>
<dbReference type="PANTHER" id="PTHR47791:SF4">
    <property type="entry name" value="(PUTATIVE SECRETED PROTEIN)-RELATED"/>
    <property type="match status" value="1"/>
</dbReference>
<dbReference type="Proteomes" id="UP001409291">
    <property type="component" value="Unassembled WGS sequence"/>
</dbReference>
<dbReference type="InterPro" id="IPR053169">
    <property type="entry name" value="MUG_Protein"/>
</dbReference>
<reference evidence="1 2" key="1">
    <citation type="submission" date="2024-04" db="EMBL/GenBank/DDBJ databases">
        <title>WGS of bacteria from Torrens River.</title>
        <authorList>
            <person name="Wyrsch E.R."/>
            <person name="Drigo B."/>
        </authorList>
    </citation>
    <scope>NUCLEOTIDE SEQUENCE [LARGE SCALE GENOMIC DNA]</scope>
    <source>
        <strain evidence="1 2">TWI391</strain>
    </source>
</reference>
<evidence type="ECO:0000313" key="2">
    <source>
        <dbReference type="Proteomes" id="UP001409291"/>
    </source>
</evidence>
<proteinExistence type="predicted"/>
<keyword evidence="2" id="KW-1185">Reference proteome</keyword>
<keyword evidence="1" id="KW-0378">Hydrolase</keyword>
<organism evidence="1 2">
    <name type="scientific">Sphingobacterium kitahiroshimense</name>
    <dbReference type="NCBI Taxonomy" id="470446"/>
    <lineage>
        <taxon>Bacteria</taxon>
        <taxon>Pseudomonadati</taxon>
        <taxon>Bacteroidota</taxon>
        <taxon>Sphingobacteriia</taxon>
        <taxon>Sphingobacteriales</taxon>
        <taxon>Sphingobacteriaceae</taxon>
        <taxon>Sphingobacterium</taxon>
    </lineage>
</organism>
<comment type="caution">
    <text evidence="1">The sequence shown here is derived from an EMBL/GenBank/DDBJ whole genome shotgun (WGS) entry which is preliminary data.</text>
</comment>
<name>A0ABV0BW83_9SPHI</name>
<evidence type="ECO:0000313" key="1">
    <source>
        <dbReference type="EMBL" id="MEN5379049.1"/>
    </source>
</evidence>
<protein>
    <submittedName>
        <fullName evidence="1">Glycoside hydrolase family 76 protein</fullName>
    </submittedName>
</protein>
<dbReference type="SUPFAM" id="SSF48208">
    <property type="entry name" value="Six-hairpin glycosidases"/>
    <property type="match status" value="1"/>
</dbReference>